<dbReference type="EMBL" id="MT143137">
    <property type="protein sequence ID" value="QJA93283.1"/>
    <property type="molecule type" value="Genomic_DNA"/>
</dbReference>
<dbReference type="Pfam" id="PF05838">
    <property type="entry name" value="Glyco_hydro_108"/>
    <property type="match status" value="1"/>
</dbReference>
<feature type="domain" description="TtsA-like Glycoside hydrolase family 108" evidence="1">
    <location>
        <begin position="8"/>
        <end position="103"/>
    </location>
</feature>
<dbReference type="InterPro" id="IPR023346">
    <property type="entry name" value="Lysozyme-like_dom_sf"/>
</dbReference>
<dbReference type="Gene3D" id="1.20.141.10">
    <property type="entry name" value="Chitosanase, subunit A, domain 1"/>
    <property type="match status" value="1"/>
</dbReference>
<evidence type="ECO:0000259" key="1">
    <source>
        <dbReference type="Pfam" id="PF05838"/>
    </source>
</evidence>
<reference evidence="4" key="1">
    <citation type="submission" date="2020-03" db="EMBL/GenBank/DDBJ databases">
        <title>The deep terrestrial virosphere.</title>
        <authorList>
            <person name="Holmfeldt K."/>
            <person name="Nilsson E."/>
            <person name="Simone D."/>
            <person name="Lopez-Fernandez M."/>
            <person name="Wu X."/>
            <person name="de Brujin I."/>
            <person name="Lundin D."/>
            <person name="Andersson A."/>
            <person name="Bertilsson S."/>
            <person name="Dopson M."/>
        </authorList>
    </citation>
    <scope>NUCLEOTIDE SEQUENCE</scope>
    <source>
        <strain evidence="3">MM415A01862</strain>
        <strain evidence="4">MM415B04288</strain>
    </source>
</reference>
<gene>
    <name evidence="3" type="ORF">MM415A01862_0007</name>
    <name evidence="4" type="ORF">MM415B04288_0004</name>
</gene>
<evidence type="ECO:0000313" key="3">
    <source>
        <dbReference type="EMBL" id="QJA75172.1"/>
    </source>
</evidence>
<dbReference type="InterPro" id="IPR008565">
    <property type="entry name" value="TtsA-like_GH18_dom"/>
</dbReference>
<organism evidence="4">
    <name type="scientific">viral metagenome</name>
    <dbReference type="NCBI Taxonomy" id="1070528"/>
    <lineage>
        <taxon>unclassified sequences</taxon>
        <taxon>metagenomes</taxon>
        <taxon>organismal metagenomes</taxon>
    </lineage>
</organism>
<name>A0A6M3LFT2_9ZZZZ</name>
<sequence>MADFNKSFEKTMGHEGGYVNDPDDKGGETYCGISRRWQPNWSGWLIIDAYKKAPDFRKCLKNDDGLAQLVKDFYRIEFWNRISGDKIQAQYIADEMFDTIVNMNPRKPRMFLQRVLNCLNRNESLYPDLVVDGMIGPATLSAMDKLNSDDMKLLFNMLNVLQGNHYIEEMERDPEQEKYCRGWFSRVTIVQGE</sequence>
<evidence type="ECO:0000313" key="4">
    <source>
        <dbReference type="EMBL" id="QJA93283.1"/>
    </source>
</evidence>
<protein>
    <submittedName>
        <fullName evidence="4">Putative glycoside hydrolase</fullName>
    </submittedName>
</protein>
<feature type="domain" description="Peptidoglycan binding" evidence="2">
    <location>
        <begin position="110"/>
        <end position="187"/>
    </location>
</feature>
<proteinExistence type="predicted"/>
<evidence type="ECO:0000259" key="2">
    <source>
        <dbReference type="Pfam" id="PF09374"/>
    </source>
</evidence>
<dbReference type="Pfam" id="PF09374">
    <property type="entry name" value="PG_binding_3"/>
    <property type="match status" value="1"/>
</dbReference>
<dbReference type="EMBL" id="MT142145">
    <property type="protein sequence ID" value="QJA75172.1"/>
    <property type="molecule type" value="Genomic_DNA"/>
</dbReference>
<dbReference type="SUPFAM" id="SSF53955">
    <property type="entry name" value="Lysozyme-like"/>
    <property type="match status" value="1"/>
</dbReference>
<keyword evidence="4" id="KW-0378">Hydrolase</keyword>
<dbReference type="AlphaFoldDB" id="A0A6M3LFT2"/>
<accession>A0A6M3LFT2</accession>
<dbReference type="GO" id="GO:0016787">
    <property type="term" value="F:hydrolase activity"/>
    <property type="evidence" value="ECO:0007669"/>
    <property type="project" value="UniProtKB-KW"/>
</dbReference>
<dbReference type="InterPro" id="IPR018537">
    <property type="entry name" value="Peptidoglycan-bd_3"/>
</dbReference>